<dbReference type="OrthoDB" id="1523318at2"/>
<feature type="repeat" description="TPR" evidence="3">
    <location>
        <begin position="263"/>
        <end position="296"/>
    </location>
</feature>
<dbReference type="PROSITE" id="PS50005">
    <property type="entry name" value="TPR"/>
    <property type="match status" value="5"/>
</dbReference>
<evidence type="ECO:0000256" key="3">
    <source>
        <dbReference type="PROSITE-ProRule" id="PRU00339"/>
    </source>
</evidence>
<feature type="repeat" description="TPR" evidence="3">
    <location>
        <begin position="331"/>
        <end position="364"/>
    </location>
</feature>
<dbReference type="Gene3D" id="1.25.40.10">
    <property type="entry name" value="Tetratricopeptide repeat domain"/>
    <property type="match status" value="4"/>
</dbReference>
<keyword evidence="2 3" id="KW-0802">TPR repeat</keyword>
<dbReference type="AlphaFoldDB" id="A0A401U828"/>
<accession>A0A401U828</accession>
<dbReference type="PROSITE" id="PS50293">
    <property type="entry name" value="TPR_REGION"/>
    <property type="match status" value="2"/>
</dbReference>
<dbReference type="SUPFAM" id="SSF48452">
    <property type="entry name" value="TPR-like"/>
    <property type="match status" value="1"/>
</dbReference>
<proteinExistence type="predicted"/>
<keyword evidence="1" id="KW-0677">Repeat</keyword>
<protein>
    <submittedName>
        <fullName evidence="4">Uncharacterized protein</fullName>
    </submittedName>
</protein>
<dbReference type="PANTHER" id="PTHR44858:SF1">
    <property type="entry name" value="UDP-N-ACETYLGLUCOSAMINE--PEPTIDE N-ACETYLGLUCOSAMINYLTRANSFERASE SPINDLY-RELATED"/>
    <property type="match status" value="1"/>
</dbReference>
<dbReference type="InterPro" id="IPR050498">
    <property type="entry name" value="Ycf3"/>
</dbReference>
<dbReference type="SMART" id="SM00028">
    <property type="entry name" value="TPR"/>
    <property type="match status" value="9"/>
</dbReference>
<dbReference type="GO" id="GO:0009279">
    <property type="term" value="C:cell outer membrane"/>
    <property type="evidence" value="ECO:0007669"/>
    <property type="project" value="TreeGrafter"/>
</dbReference>
<keyword evidence="5" id="KW-1185">Reference proteome</keyword>
<evidence type="ECO:0000256" key="1">
    <source>
        <dbReference type="ARBA" id="ARBA00022737"/>
    </source>
</evidence>
<evidence type="ECO:0000313" key="5">
    <source>
        <dbReference type="Proteomes" id="UP000288227"/>
    </source>
</evidence>
<feature type="repeat" description="TPR" evidence="3">
    <location>
        <begin position="297"/>
        <end position="330"/>
    </location>
</feature>
<gene>
    <name evidence="4" type="ORF">SanaruYs_12560</name>
</gene>
<dbReference type="EMBL" id="BHXQ01000002">
    <property type="protein sequence ID" value="GCC51036.1"/>
    <property type="molecule type" value="Genomic_DNA"/>
</dbReference>
<evidence type="ECO:0000256" key="2">
    <source>
        <dbReference type="ARBA" id="ARBA00022803"/>
    </source>
</evidence>
<evidence type="ECO:0000313" key="4">
    <source>
        <dbReference type="EMBL" id="GCC51036.1"/>
    </source>
</evidence>
<dbReference type="InterPro" id="IPR019734">
    <property type="entry name" value="TPR_rpt"/>
</dbReference>
<dbReference type="Pfam" id="PF07719">
    <property type="entry name" value="TPR_2"/>
    <property type="match status" value="1"/>
</dbReference>
<dbReference type="Proteomes" id="UP000288227">
    <property type="component" value="Unassembled WGS sequence"/>
</dbReference>
<name>A0A401U828_9BACT</name>
<dbReference type="RefSeq" id="WP_127121680.1">
    <property type="nucleotide sequence ID" value="NZ_BHXQ01000002.1"/>
</dbReference>
<dbReference type="InterPro" id="IPR013105">
    <property type="entry name" value="TPR_2"/>
</dbReference>
<organism evidence="4 5">
    <name type="scientific">Chryseotalea sanaruensis</name>
    <dbReference type="NCBI Taxonomy" id="2482724"/>
    <lineage>
        <taxon>Bacteria</taxon>
        <taxon>Pseudomonadati</taxon>
        <taxon>Bacteroidota</taxon>
        <taxon>Cytophagia</taxon>
        <taxon>Cytophagales</taxon>
        <taxon>Chryseotaleaceae</taxon>
        <taxon>Chryseotalea</taxon>
    </lineage>
</organism>
<feature type="repeat" description="TPR" evidence="3">
    <location>
        <begin position="162"/>
        <end position="195"/>
    </location>
</feature>
<reference evidence="4 5" key="1">
    <citation type="submission" date="2018-11" db="EMBL/GenBank/DDBJ databases">
        <title>Chryseotalea sanarue gen. nov., sp., nov., a member of the family Cytophagaceae, isolated from a brackish lake in Hamamatsu Japan.</title>
        <authorList>
            <person name="Maejima Y."/>
            <person name="Iino T."/>
            <person name="Muraguchi Y."/>
            <person name="Fukuda K."/>
            <person name="Ohkuma M."/>
            <person name="Moriuchi R."/>
            <person name="Dohra H."/>
            <person name="Kimbara K."/>
            <person name="Shintani M."/>
        </authorList>
    </citation>
    <scope>NUCLEOTIDE SEQUENCE [LARGE SCALE GENOMIC DNA]</scope>
    <source>
        <strain evidence="4 5">Ys</strain>
    </source>
</reference>
<feature type="repeat" description="TPR" evidence="3">
    <location>
        <begin position="196"/>
        <end position="229"/>
    </location>
</feature>
<dbReference type="SUPFAM" id="SSF81901">
    <property type="entry name" value="HCP-like"/>
    <property type="match status" value="1"/>
</dbReference>
<dbReference type="GO" id="GO:0046813">
    <property type="term" value="P:receptor-mediated virion attachment to host cell"/>
    <property type="evidence" value="ECO:0007669"/>
    <property type="project" value="TreeGrafter"/>
</dbReference>
<sequence>MLHFSIRHKLLIYSLLILTWINAQSQVSNQKEEAATLFAAGENAMDNHNWKEALRTLNHCLEIDPAFADAYYARGLVKEHFELWNEALTDFSIHLSFKPDHNEAVFKRAQLHYRLKHYSLAKEDFLNLLSLPVGETSTVFFEQGSFKGGVNQIFTAQGGNKKRIYNWLGLTETALHEYTRALIFFDSAIRLSPNDPDLYVNKGIAHEKNGEFNKANSAYAKALEINPTHGLAYFNLQTLSSKLNQTPSTNLLDSAIAHNSNLPYPYAERGYLYLKNGEYRQALVDYNRAIELNPKEADYYLNRGIIHEKLKQFKEAYNDYSFVIKLDESLSSAWLNRGNVLLRLNKEKLAIEDYSAAIAFENDYAAAYYNRGIAYYQLKQYAEACSDLRMAKRLGQALSEALERTVCSDKP</sequence>
<dbReference type="PANTHER" id="PTHR44858">
    <property type="entry name" value="TETRATRICOPEPTIDE REPEAT PROTEIN 6"/>
    <property type="match status" value="1"/>
</dbReference>
<dbReference type="Pfam" id="PF13414">
    <property type="entry name" value="TPR_11"/>
    <property type="match status" value="2"/>
</dbReference>
<comment type="caution">
    <text evidence="4">The sequence shown here is derived from an EMBL/GenBank/DDBJ whole genome shotgun (WGS) entry which is preliminary data.</text>
</comment>
<dbReference type="InterPro" id="IPR011990">
    <property type="entry name" value="TPR-like_helical_dom_sf"/>
</dbReference>